<dbReference type="KEGG" id="aarg:Aargi30884_26500"/>
<proteinExistence type="predicted"/>
<dbReference type="EMBL" id="AP019695">
    <property type="protein sequence ID" value="BBK23747.1"/>
    <property type="molecule type" value="Genomic_DNA"/>
</dbReference>
<keyword evidence="1" id="KW-1133">Transmembrane helix</keyword>
<name>A0A6N4TM04_9FIRM</name>
<feature type="transmembrane region" description="Helical" evidence="1">
    <location>
        <begin position="350"/>
        <end position="378"/>
    </location>
</feature>
<accession>A0A6N4TM04</accession>
<dbReference type="AlphaFoldDB" id="A0A6N4TM04"/>
<feature type="transmembrane region" description="Helical" evidence="1">
    <location>
        <begin position="211"/>
        <end position="241"/>
    </location>
</feature>
<keyword evidence="1" id="KW-0472">Membrane</keyword>
<evidence type="ECO:0000313" key="3">
    <source>
        <dbReference type="Proteomes" id="UP000464754"/>
    </source>
</evidence>
<evidence type="ECO:0000313" key="2">
    <source>
        <dbReference type="EMBL" id="BBK23747.1"/>
    </source>
</evidence>
<keyword evidence="1" id="KW-0812">Transmembrane</keyword>
<sequence length="426" mass="48838">MNLLKEQYYMLEIYDSFLDIDAKRGIYYGDEDERRAAIKEWKSVIKKAQAAAREKDWKTYNELSLLNGVYLYRHTQLTDYKYKDEYAYYSQYNDEVDKIIEKRNLTHIKVPDLAHDSTDVSNTTNADLSIASFIDTQYCIRLFDTLLDKGLAPINHYQVDSVSIFFHTFNEIVPLLGVILICLLGFDSISKDKEMGTIKTIISSPHMRKRYMFVKTISTSCVSFIMLLLPSVLISVCLGAFDKFKMIFYPTLTFKEGLHSFQMAFNNIGDMEKMVDMGRMYSSEHYSGLVRHSLYGGDNMNWTALRSPDMSLDYMSLGLFLLFALVLLVLFILFLNSMTMFINIVIKSKTIGLCISLALCLLLYATTPITNTAVGYLFDPFSYKNAVEVVAGTTSYSFFSGIVVLSVYILILQIMGRIVMKKKDMN</sequence>
<dbReference type="Pfam" id="PF12679">
    <property type="entry name" value="ABC2_membrane_2"/>
    <property type="match status" value="1"/>
</dbReference>
<organism evidence="2 3">
    <name type="scientific">Amedibacterium intestinale</name>
    <dbReference type="NCBI Taxonomy" id="2583452"/>
    <lineage>
        <taxon>Bacteria</taxon>
        <taxon>Bacillati</taxon>
        <taxon>Bacillota</taxon>
        <taxon>Erysipelotrichia</taxon>
        <taxon>Erysipelotrichales</taxon>
        <taxon>Erysipelotrichaceae</taxon>
        <taxon>Amedibacterium</taxon>
    </lineage>
</organism>
<protein>
    <recommendedName>
        <fullName evidence="4">ABC transporter permease</fullName>
    </recommendedName>
</protein>
<evidence type="ECO:0008006" key="4">
    <source>
        <dbReference type="Google" id="ProtNLM"/>
    </source>
</evidence>
<feature type="transmembrane region" description="Helical" evidence="1">
    <location>
        <begin position="398"/>
        <end position="420"/>
    </location>
</feature>
<dbReference type="Proteomes" id="UP000464754">
    <property type="component" value="Chromosome"/>
</dbReference>
<feature type="transmembrane region" description="Helical" evidence="1">
    <location>
        <begin position="172"/>
        <end position="190"/>
    </location>
</feature>
<feature type="transmembrane region" description="Helical" evidence="1">
    <location>
        <begin position="314"/>
        <end position="338"/>
    </location>
</feature>
<reference evidence="3" key="1">
    <citation type="submission" date="2019-05" db="EMBL/GenBank/DDBJ databases">
        <title>Complete genome sequencing of Absiella argi strain JCM 30884.</title>
        <authorList>
            <person name="Sakamoto M."/>
            <person name="Murakami T."/>
            <person name="Mori H."/>
        </authorList>
    </citation>
    <scope>NUCLEOTIDE SEQUENCE [LARGE SCALE GENOMIC DNA]</scope>
    <source>
        <strain evidence="3">JCM 30884</strain>
    </source>
</reference>
<dbReference type="GO" id="GO:0005886">
    <property type="term" value="C:plasma membrane"/>
    <property type="evidence" value="ECO:0007669"/>
    <property type="project" value="UniProtKB-SubCell"/>
</dbReference>
<evidence type="ECO:0000256" key="1">
    <source>
        <dbReference type="SAM" id="Phobius"/>
    </source>
</evidence>
<dbReference type="GO" id="GO:0140359">
    <property type="term" value="F:ABC-type transporter activity"/>
    <property type="evidence" value="ECO:0007669"/>
    <property type="project" value="InterPro"/>
</dbReference>
<keyword evidence="3" id="KW-1185">Reference proteome</keyword>
<dbReference type="PANTHER" id="PTHR43471">
    <property type="entry name" value="ABC TRANSPORTER PERMEASE"/>
    <property type="match status" value="1"/>
</dbReference>
<gene>
    <name evidence="2" type="ORF">Aargi30884_26500</name>
</gene>